<evidence type="ECO:0000256" key="1">
    <source>
        <dbReference type="SAM" id="MobiDB-lite"/>
    </source>
</evidence>
<dbReference type="EMBL" id="JAJKFT010000002">
    <property type="protein sequence ID" value="MCC9627227.1"/>
    <property type="molecule type" value="Genomic_DNA"/>
</dbReference>
<accession>A0A9X1MJ24</accession>
<evidence type="ECO:0000256" key="2">
    <source>
        <dbReference type="SAM" id="Phobius"/>
    </source>
</evidence>
<dbReference type="RefSeq" id="WP_230215203.1">
    <property type="nucleotide sequence ID" value="NZ_JAJKFT010000002.1"/>
</dbReference>
<feature type="compositionally biased region" description="Low complexity" evidence="1">
    <location>
        <begin position="215"/>
        <end position="231"/>
    </location>
</feature>
<dbReference type="AlphaFoldDB" id="A0A9X1MJ24"/>
<sequence>MSTSISPQSIQMMRTWLGFTELETPVHLYALLGVRIFERDRQRLEIGLRYRMEQLQMRLAGPEGEACMQVINLMNKAFAVLQDPQRQAAYDRRLIDRQLHRALSEFDEYRQLLTDSGVFAIGSPRPQSQPAAKSASVPPARRAPAAVPARVRVPMWLRALFFLSGPVCGILLALWAAPHVKSYLNPEPAKKPAPVAKREKIEIPRQPVVPPTKPTQPNSNSTPNNVVAPPAQNSFTPPKIPQMSDASSLPTSPTVNSSTASRLPAPTGTALAEAEALFDELYGDQRKAAKEDQALSRQLAQQWIQLARQTMDDPNSTFVLYQHALAMALDSGSPMQVEIAASELLKRYELDEQKLKLPVINQIAGSPDSECADLGLQFSYDLMERAIADDDYSLRQQLTVDVGRIVAQTADPDTRMIAQINLRRLDKYAEQSVAANQARSALNDPGQATTANQTLGEWLCFYKNDWTAGISHLASGTDPQLKQAAETESATRTGDVQGVETSAGLWWSASQSRGDEWEQLAIEHHAVELYQKILPQLSGLKREAATKRIAAHEEKLPR</sequence>
<keyword evidence="4" id="KW-1185">Reference proteome</keyword>
<name>A0A9X1MJ24_9BACT</name>
<evidence type="ECO:0000313" key="3">
    <source>
        <dbReference type="EMBL" id="MCC9627227.1"/>
    </source>
</evidence>
<feature type="region of interest" description="Disordered" evidence="1">
    <location>
        <begin position="185"/>
        <end position="267"/>
    </location>
</feature>
<feature type="region of interest" description="Disordered" evidence="1">
    <location>
        <begin position="123"/>
        <end position="144"/>
    </location>
</feature>
<feature type="transmembrane region" description="Helical" evidence="2">
    <location>
        <begin position="159"/>
        <end position="177"/>
    </location>
</feature>
<keyword evidence="2" id="KW-0472">Membrane</keyword>
<gene>
    <name evidence="3" type="ORF">LOC68_02290</name>
</gene>
<keyword evidence="2" id="KW-0812">Transmembrane</keyword>
<evidence type="ECO:0000313" key="4">
    <source>
        <dbReference type="Proteomes" id="UP001139103"/>
    </source>
</evidence>
<comment type="caution">
    <text evidence="3">The sequence shown here is derived from an EMBL/GenBank/DDBJ whole genome shotgun (WGS) entry which is preliminary data.</text>
</comment>
<feature type="compositionally biased region" description="Polar residues" evidence="1">
    <location>
        <begin position="244"/>
        <end position="261"/>
    </location>
</feature>
<reference evidence="3" key="1">
    <citation type="submission" date="2021-11" db="EMBL/GenBank/DDBJ databases">
        <title>Genome sequence.</title>
        <authorList>
            <person name="Sun Q."/>
        </authorList>
    </citation>
    <scope>NUCLEOTIDE SEQUENCE</scope>
    <source>
        <strain evidence="3">JC732</strain>
    </source>
</reference>
<keyword evidence="2" id="KW-1133">Transmembrane helix</keyword>
<protein>
    <submittedName>
        <fullName evidence="3">Uncharacterized protein</fullName>
    </submittedName>
</protein>
<proteinExistence type="predicted"/>
<dbReference type="Proteomes" id="UP001139103">
    <property type="component" value="Unassembled WGS sequence"/>
</dbReference>
<organism evidence="3 4">
    <name type="scientific">Blastopirellula sediminis</name>
    <dbReference type="NCBI Taxonomy" id="2894196"/>
    <lineage>
        <taxon>Bacteria</taxon>
        <taxon>Pseudomonadati</taxon>
        <taxon>Planctomycetota</taxon>
        <taxon>Planctomycetia</taxon>
        <taxon>Pirellulales</taxon>
        <taxon>Pirellulaceae</taxon>
        <taxon>Blastopirellula</taxon>
    </lineage>
</organism>